<organism evidence="1">
    <name type="scientific">marine sediment metagenome</name>
    <dbReference type="NCBI Taxonomy" id="412755"/>
    <lineage>
        <taxon>unclassified sequences</taxon>
        <taxon>metagenomes</taxon>
        <taxon>ecological metagenomes</taxon>
    </lineage>
</organism>
<gene>
    <name evidence="1" type="ORF">S06H3_47691</name>
</gene>
<proteinExistence type="predicted"/>
<reference evidence="1" key="1">
    <citation type="journal article" date="2014" name="Front. Microbiol.">
        <title>High frequency of phylogenetically diverse reductive dehalogenase-homologous genes in deep subseafloor sedimentary metagenomes.</title>
        <authorList>
            <person name="Kawai M."/>
            <person name="Futagami T."/>
            <person name="Toyoda A."/>
            <person name="Takaki Y."/>
            <person name="Nishi S."/>
            <person name="Hori S."/>
            <person name="Arai W."/>
            <person name="Tsubouchi T."/>
            <person name="Morono Y."/>
            <person name="Uchiyama I."/>
            <person name="Ito T."/>
            <person name="Fujiyama A."/>
            <person name="Inagaki F."/>
            <person name="Takami H."/>
        </authorList>
    </citation>
    <scope>NUCLEOTIDE SEQUENCE</scope>
    <source>
        <strain evidence="1">Expedition CK06-06</strain>
    </source>
</reference>
<feature type="non-terminal residue" evidence="1">
    <location>
        <position position="37"/>
    </location>
</feature>
<dbReference type="EMBL" id="BARV01029976">
    <property type="protein sequence ID" value="GAI36104.1"/>
    <property type="molecule type" value="Genomic_DNA"/>
</dbReference>
<evidence type="ECO:0000313" key="1">
    <source>
        <dbReference type="EMBL" id="GAI36104.1"/>
    </source>
</evidence>
<accession>X1PYR5</accession>
<comment type="caution">
    <text evidence="1">The sequence shown here is derived from an EMBL/GenBank/DDBJ whole genome shotgun (WGS) entry which is preliminary data.</text>
</comment>
<protein>
    <submittedName>
        <fullName evidence="1">Uncharacterized protein</fullName>
    </submittedName>
</protein>
<name>X1PYR5_9ZZZZ</name>
<dbReference type="AlphaFoldDB" id="X1PYR5"/>
<sequence length="37" mass="4110">MTMMNNSNIQAIVDLDGLSSDSILFAHIEKFKGRIQA</sequence>